<keyword evidence="5 8" id="KW-0472">Membrane</keyword>
<dbReference type="PANTHER" id="PTHR34390:SF2">
    <property type="entry name" value="SUCCINATE TRANSPORTER SUBUNIT YJJP-RELATED"/>
    <property type="match status" value="1"/>
</dbReference>
<feature type="transmembrane region" description="Helical" evidence="8">
    <location>
        <begin position="361"/>
        <end position="381"/>
    </location>
</feature>
<dbReference type="Pfam" id="PF06738">
    <property type="entry name" value="ThrE"/>
    <property type="match status" value="1"/>
</dbReference>
<dbReference type="Pfam" id="PF12821">
    <property type="entry name" value="ThrE_2"/>
    <property type="match status" value="1"/>
</dbReference>
<dbReference type="Proteomes" id="UP000611640">
    <property type="component" value="Chromosome"/>
</dbReference>
<feature type="region of interest" description="Disordered" evidence="7">
    <location>
        <begin position="451"/>
        <end position="470"/>
    </location>
</feature>
<feature type="transmembrane region" description="Helical" evidence="8">
    <location>
        <begin position="337"/>
        <end position="355"/>
    </location>
</feature>
<evidence type="ECO:0000256" key="7">
    <source>
        <dbReference type="SAM" id="MobiDB-lite"/>
    </source>
</evidence>
<feature type="transmembrane region" description="Helical" evidence="8">
    <location>
        <begin position="207"/>
        <end position="228"/>
    </location>
</feature>
<feature type="transmembrane region" description="Helical" evidence="8">
    <location>
        <begin position="309"/>
        <end position="330"/>
    </location>
</feature>
<evidence type="ECO:0000259" key="10">
    <source>
        <dbReference type="Pfam" id="PF12821"/>
    </source>
</evidence>
<keyword evidence="3 8" id="KW-0812">Transmembrane</keyword>
<dbReference type="KEGG" id="atl:Athai_29910"/>
<feature type="domain" description="Threonine/serine exporter-like N-terminal" evidence="9">
    <location>
        <begin position="51"/>
        <end position="289"/>
    </location>
</feature>
<name>A0A7R7DPM4_9ACTN</name>
<evidence type="ECO:0000313" key="11">
    <source>
        <dbReference type="EMBL" id="BCJ35488.1"/>
    </source>
</evidence>
<dbReference type="GO" id="GO:0005886">
    <property type="term" value="C:plasma membrane"/>
    <property type="evidence" value="ECO:0007669"/>
    <property type="project" value="UniProtKB-SubCell"/>
</dbReference>
<feature type="transmembrane region" description="Helical" evidence="8">
    <location>
        <begin position="421"/>
        <end position="440"/>
    </location>
</feature>
<comment type="subcellular location">
    <subcellularLocation>
        <location evidence="1">Cell membrane</location>
        <topology evidence="1">Multi-pass membrane protein</topology>
    </subcellularLocation>
</comment>
<feature type="transmembrane region" description="Helical" evidence="8">
    <location>
        <begin position="234"/>
        <end position="254"/>
    </location>
</feature>
<dbReference type="GO" id="GO:0015744">
    <property type="term" value="P:succinate transport"/>
    <property type="evidence" value="ECO:0007669"/>
    <property type="project" value="TreeGrafter"/>
</dbReference>
<dbReference type="RefSeq" id="WP_203962014.1">
    <property type="nucleotide sequence ID" value="NZ_AP023355.1"/>
</dbReference>
<dbReference type="GO" id="GO:0022857">
    <property type="term" value="F:transmembrane transporter activity"/>
    <property type="evidence" value="ECO:0007669"/>
    <property type="project" value="InterPro"/>
</dbReference>
<keyword evidence="2" id="KW-1003">Cell membrane</keyword>
<proteinExistence type="inferred from homology"/>
<protein>
    <recommendedName>
        <fullName evidence="13">Threonine/serine exporter family protein</fullName>
    </recommendedName>
</protein>
<evidence type="ECO:0000256" key="5">
    <source>
        <dbReference type="ARBA" id="ARBA00023136"/>
    </source>
</evidence>
<keyword evidence="4 8" id="KW-1133">Transmembrane helix</keyword>
<evidence type="ECO:0000259" key="9">
    <source>
        <dbReference type="Pfam" id="PF06738"/>
    </source>
</evidence>
<comment type="similarity">
    <text evidence="6">Belongs to the ThrE exporter (TC 2.A.79) family.</text>
</comment>
<dbReference type="AlphaFoldDB" id="A0A7R7DPM4"/>
<dbReference type="PANTHER" id="PTHR34390">
    <property type="entry name" value="UPF0442 PROTEIN YJJB-RELATED"/>
    <property type="match status" value="1"/>
</dbReference>
<evidence type="ECO:0000256" key="3">
    <source>
        <dbReference type="ARBA" id="ARBA00022692"/>
    </source>
</evidence>
<sequence length="470" mass="48785">MPQTLERFDVRQLRRARTVWERVRERAIAGTPATPDEPDEAANAETYRAMDLALRVGELLLASGEATENVSEAMRSLSVAYGLPRSEAAVTFTAISLSCVPTDGAPPVTGERTVRRRLPDYDRLAATHRLVQDAAIGLVDLDAAFDRLREIKRARPPYPALLITLSLPLISASASILAGGGVVVAVVAFLATLLADRTGAYLARRGIAEFFQLAVGAAIGSLLAVLVIAAGLPVVASAVVTGSIMALLPGRPLVAAVQDGISGAYVSSAARLLEVFFIVAALVSGVGLTVYGAVHLGLPLRVEDLPTSFASFGPVQVLAAVAISVAFAISLAAPLKALPTAAIGGGAIWLVYSALRTVDVMPILAAGIAAALIGFAAHLMAVRHRAPAMAYTVPLIAPLLPGTPLYRGLLQISHNSLNTGLISLFTALATAFALAAGIALGGEVVRARSRGGVVGTSPRRRPAARRTRGY</sequence>
<accession>A0A7R7DPM4</accession>
<evidence type="ECO:0000256" key="2">
    <source>
        <dbReference type="ARBA" id="ARBA00022475"/>
    </source>
</evidence>
<organism evidence="11 12">
    <name type="scientific">Actinocatenispora thailandica</name>
    <dbReference type="NCBI Taxonomy" id="227318"/>
    <lineage>
        <taxon>Bacteria</taxon>
        <taxon>Bacillati</taxon>
        <taxon>Actinomycetota</taxon>
        <taxon>Actinomycetes</taxon>
        <taxon>Micromonosporales</taxon>
        <taxon>Micromonosporaceae</taxon>
        <taxon>Actinocatenispora</taxon>
    </lineage>
</organism>
<feature type="transmembrane region" description="Helical" evidence="8">
    <location>
        <begin position="388"/>
        <end position="409"/>
    </location>
</feature>
<evidence type="ECO:0000256" key="8">
    <source>
        <dbReference type="SAM" id="Phobius"/>
    </source>
</evidence>
<dbReference type="EMBL" id="AP023355">
    <property type="protein sequence ID" value="BCJ35488.1"/>
    <property type="molecule type" value="Genomic_DNA"/>
</dbReference>
<keyword evidence="12" id="KW-1185">Reference proteome</keyword>
<reference evidence="11 12" key="1">
    <citation type="submission" date="2020-08" db="EMBL/GenBank/DDBJ databases">
        <title>Whole genome shotgun sequence of Actinocatenispora thailandica NBRC 105041.</title>
        <authorList>
            <person name="Komaki H."/>
            <person name="Tamura T."/>
        </authorList>
    </citation>
    <scope>NUCLEOTIDE SEQUENCE [LARGE SCALE GENOMIC DNA]</scope>
    <source>
        <strain evidence="11 12">NBRC 105041</strain>
    </source>
</reference>
<dbReference type="InterPro" id="IPR024528">
    <property type="entry name" value="ThrE_2"/>
</dbReference>
<evidence type="ECO:0000256" key="4">
    <source>
        <dbReference type="ARBA" id="ARBA00022989"/>
    </source>
</evidence>
<feature type="domain" description="Threonine/Serine exporter ThrE" evidence="10">
    <location>
        <begin position="317"/>
        <end position="440"/>
    </location>
</feature>
<evidence type="ECO:0008006" key="13">
    <source>
        <dbReference type="Google" id="ProtNLM"/>
    </source>
</evidence>
<feature type="transmembrane region" description="Helical" evidence="8">
    <location>
        <begin position="169"/>
        <end position="195"/>
    </location>
</feature>
<dbReference type="InterPro" id="IPR010619">
    <property type="entry name" value="ThrE-like_N"/>
</dbReference>
<feature type="compositionally biased region" description="Basic residues" evidence="7">
    <location>
        <begin position="458"/>
        <end position="470"/>
    </location>
</feature>
<evidence type="ECO:0000256" key="1">
    <source>
        <dbReference type="ARBA" id="ARBA00004651"/>
    </source>
</evidence>
<feature type="transmembrane region" description="Helical" evidence="8">
    <location>
        <begin position="275"/>
        <end position="297"/>
    </location>
</feature>
<dbReference type="InterPro" id="IPR050539">
    <property type="entry name" value="ThrE_Dicarb/AminoAcid_Exp"/>
</dbReference>
<gene>
    <name evidence="11" type="ORF">Athai_29910</name>
</gene>
<evidence type="ECO:0000313" key="12">
    <source>
        <dbReference type="Proteomes" id="UP000611640"/>
    </source>
</evidence>
<evidence type="ECO:0000256" key="6">
    <source>
        <dbReference type="ARBA" id="ARBA00034125"/>
    </source>
</evidence>